<reference evidence="1" key="1">
    <citation type="submission" date="2017-02" db="EMBL/GenBank/DDBJ databases">
        <title>Delving into the versatile metabolic prowess of the omnipresent phylum Bacteroidetes.</title>
        <authorList>
            <person name="Nobu M.K."/>
            <person name="Mei R."/>
            <person name="Narihiro T."/>
            <person name="Kuroda K."/>
            <person name="Liu W.-T."/>
        </authorList>
    </citation>
    <scope>NUCLEOTIDE SEQUENCE</scope>
    <source>
        <strain evidence="1">ADurb.Bin276</strain>
    </source>
</reference>
<proteinExistence type="predicted"/>
<accession>A0A1V5SHZ2</accession>
<comment type="caution">
    <text evidence="1">The sequence shown here is derived from an EMBL/GenBank/DDBJ whole genome shotgun (WGS) entry which is preliminary data.</text>
</comment>
<dbReference type="Gene3D" id="3.30.70.120">
    <property type="match status" value="1"/>
</dbReference>
<organism evidence="1">
    <name type="scientific">Candidatus Atribacter allofermentans</name>
    <dbReference type="NCBI Taxonomy" id="1852833"/>
    <lineage>
        <taxon>Bacteria</taxon>
        <taxon>Pseudomonadati</taxon>
        <taxon>Atribacterota</taxon>
        <taxon>Atribacteria</taxon>
        <taxon>Atribacterales</taxon>
        <taxon>Atribacteraceae</taxon>
        <taxon>Atribacter</taxon>
    </lineage>
</organism>
<dbReference type="SUPFAM" id="SSF54913">
    <property type="entry name" value="GlnB-like"/>
    <property type="match status" value="1"/>
</dbReference>
<name>A0A1V5SHZ2_9BACT</name>
<dbReference type="Proteomes" id="UP000485569">
    <property type="component" value="Unassembled WGS sequence"/>
</dbReference>
<dbReference type="PANTHER" id="PTHR38456:SF1">
    <property type="entry name" value="CYCLIC DI-AMP RECEPTOR A"/>
    <property type="match status" value="1"/>
</dbReference>
<dbReference type="PANTHER" id="PTHR38456">
    <property type="entry name" value="CYCLIC DI-AMP RECEPTOR A"/>
    <property type="match status" value="1"/>
</dbReference>
<dbReference type="Pfam" id="PF06153">
    <property type="entry name" value="CdAMP_rec"/>
    <property type="match status" value="1"/>
</dbReference>
<dbReference type="InterPro" id="IPR011322">
    <property type="entry name" value="N-reg_PII-like_a/b"/>
</dbReference>
<dbReference type="AlphaFoldDB" id="A0A1V5SHZ2"/>
<dbReference type="InterPro" id="IPR010375">
    <property type="entry name" value="CdAMP_rec"/>
</dbReference>
<sequence length="112" mass="12706">MKPTSLLICVVRDQDALKLVDILREKQISFTKLASTGGFLREGNTTLLIGIHEAKKNEVIDLIRSQCEHREEYIESAIPVNEPIGPYVPQQVKVIRGGGVLFEVPIERYERF</sequence>
<protein>
    <recommendedName>
        <fullName evidence="2">Cyclic-di-AMP receptor</fullName>
    </recommendedName>
</protein>
<evidence type="ECO:0008006" key="2">
    <source>
        <dbReference type="Google" id="ProtNLM"/>
    </source>
</evidence>
<dbReference type="InterPro" id="IPR015867">
    <property type="entry name" value="N-reg_PII/ATP_PRibTrfase_C"/>
</dbReference>
<dbReference type="EMBL" id="MWBQ01000224">
    <property type="protein sequence ID" value="OQA54156.1"/>
    <property type="molecule type" value="Genomic_DNA"/>
</dbReference>
<gene>
    <name evidence="1" type="ORF">BWY41_02234</name>
</gene>
<evidence type="ECO:0000313" key="1">
    <source>
        <dbReference type="EMBL" id="OQA54156.1"/>
    </source>
</evidence>